<reference evidence="8" key="1">
    <citation type="journal article" date="2012" name="Nature">
        <title>The oyster genome reveals stress adaptation and complexity of shell formation.</title>
        <authorList>
            <person name="Zhang G."/>
            <person name="Fang X."/>
            <person name="Guo X."/>
            <person name="Li L."/>
            <person name="Luo R."/>
            <person name="Xu F."/>
            <person name="Yang P."/>
            <person name="Zhang L."/>
            <person name="Wang X."/>
            <person name="Qi H."/>
            <person name="Xiong Z."/>
            <person name="Que H."/>
            <person name="Xie Y."/>
            <person name="Holland P.W."/>
            <person name="Paps J."/>
            <person name="Zhu Y."/>
            <person name="Wu F."/>
            <person name="Chen Y."/>
            <person name="Wang J."/>
            <person name="Peng C."/>
            <person name="Meng J."/>
            <person name="Yang L."/>
            <person name="Liu J."/>
            <person name="Wen B."/>
            <person name="Zhang N."/>
            <person name="Huang Z."/>
            <person name="Zhu Q."/>
            <person name="Feng Y."/>
            <person name="Mount A."/>
            <person name="Hedgecock D."/>
            <person name="Xu Z."/>
            <person name="Liu Y."/>
            <person name="Domazet-Loso T."/>
            <person name="Du Y."/>
            <person name="Sun X."/>
            <person name="Zhang S."/>
            <person name="Liu B."/>
            <person name="Cheng P."/>
            <person name="Jiang X."/>
            <person name="Li J."/>
            <person name="Fan D."/>
            <person name="Wang W."/>
            <person name="Fu W."/>
            <person name="Wang T."/>
            <person name="Wang B."/>
            <person name="Zhang J."/>
            <person name="Peng Z."/>
            <person name="Li Y."/>
            <person name="Li N."/>
            <person name="Wang J."/>
            <person name="Chen M."/>
            <person name="He Y."/>
            <person name="Tan F."/>
            <person name="Song X."/>
            <person name="Zheng Q."/>
            <person name="Huang R."/>
            <person name="Yang H."/>
            <person name="Du X."/>
            <person name="Chen L."/>
            <person name="Yang M."/>
            <person name="Gaffney P.M."/>
            <person name="Wang S."/>
            <person name="Luo L."/>
            <person name="She Z."/>
            <person name="Ming Y."/>
            <person name="Huang W."/>
            <person name="Zhang S."/>
            <person name="Huang B."/>
            <person name="Zhang Y."/>
            <person name="Qu T."/>
            <person name="Ni P."/>
            <person name="Miao G."/>
            <person name="Wang J."/>
            <person name="Wang Q."/>
            <person name="Steinberg C.E."/>
            <person name="Wang H."/>
            <person name="Li N."/>
            <person name="Qian L."/>
            <person name="Zhang G."/>
            <person name="Li Y."/>
            <person name="Yang H."/>
            <person name="Liu X."/>
            <person name="Wang J."/>
            <person name="Yin Y."/>
            <person name="Wang J."/>
        </authorList>
    </citation>
    <scope>NUCLEOTIDE SEQUENCE [LARGE SCALE GENOMIC DNA]</scope>
    <source>
        <strain evidence="8">05x7-T-G4-1.051#20</strain>
    </source>
</reference>
<gene>
    <name evidence="8" type="ORF">CGI_10019585</name>
</gene>
<dbReference type="Pfam" id="PF00092">
    <property type="entry name" value="VWA"/>
    <property type="match status" value="6"/>
</dbReference>
<dbReference type="PRINTS" id="PR00453">
    <property type="entry name" value="VWFADOMAIN"/>
</dbReference>
<dbReference type="SUPFAM" id="SSF52200">
    <property type="entry name" value="Toll/Interleukin receptor TIR domain"/>
    <property type="match status" value="3"/>
</dbReference>
<keyword evidence="5" id="KW-0325">Glycoprotein</keyword>
<sequence length="1877" mass="206161">MRLLILLGAIAAGVWSQVPAGCRSKLDIVFLLDASYSEGSDNFKKQVQFVENFVNQFNVGPDAAQFSVITFATSVHNEFYLNTYSTVSGVVSGIQKISYRPGATYTDKALSYAQTVSFQPQHGGRPDAEKIVIVLTDGQSSSHANTLTQAQALHASGAEVIAVGIGNSVSNSELEAIASDSNHVFQVQDFDLLNTIQNQLTNAACQQAALHCQSAVADIVFAVDSSSSITYTDFSKQTLFIKNLVRQYNVGSNETQFSVVSFASRVHPEFSLNKYPSKTQVVGAISSIRHHLGSTHTEDALNYIANNSFSSSNGGRPGVDQWVIVLTDGESTTPTETAAAADRLHKMGIKVISIGIGKGANQAELEAIATDPQHVYRVDDYDALHSLMMNIETTTCGYNACHGNKADIMFLLDSSASEGATNFQHQLEFVQNFTDKFDIGPDAVQIGLATFSTKPHGYFWLNTYQNKTDLVNATGYVPYLPGSTFTDLGLQFALNESFTTAHGARDASVPKILVVLTDGQSTDPPATAVMADQLHRAGIKVITIGIGQNVHKSELTVIATDRNHVFTATDFKSLSTLQTDLQLETCRKCGDKPADIVFVLDASGSEGVENFKKELNFTAEFIKGFQVGPQHVQFGLVTFSNYGRSEFYFNTYKDLQSILHKLETINYSGGSTHTESGLSSAKFHFYSHHGARPNAQKIAIVLTDGQSYSTSRTIQKANDLKGMECGSGLSDIVFLLDSSGSETRLNFQKMLTFVQDFTRQFDIGPKNAQIGVATDKTALLAAISGIPYDAGATYTDEGLQYARTYAFLPSHGGRANASRIVIVMTDGQSMNHANTQREATALKSQPNMKVIAIGIGSGVNTQELNSIASDPQHVFTVANFDVLNKLNSELTFTSCQTCGFIQTADIIFAVDSSGSEGPVNFQKQLDFVQTFVRDLPVGPNNVQFSVLSFGSTVQNNFYLNQFSDKRPILDAIQQTDNVGGSTQTGEALQYIREHNILSANGARSNSSLFVIVLTDGASTDRAATLTQANLLKATGATVVAVGVGSGVDKAELNSIASDPNHVFNAQNFDALQTLKEDVKKAACDGINTTMVAVPSTTPFVPSTSPIVLGDYSNARGTLIGALFANLGISTRELSKDKEMDLRTHYSCWLSKPLPPDLPFGRLLCFEKTRGCSDNSLERQIRDIFKVLVPLLKNQSTTIITPLLSTGNQHSDEITVLQSIVTGAISWIQAGLPLKKLKIVLYEDNNKELNSKFAKLKQTHLKSQRKRQAVKEYDIFLMHQPTDATIVSSLKQNLLAKNDKLSIYYDPSKFDQKGVWQQEIFDLMMGSKRIVPVLTPNFVKSDECLEMFNMAICCTRRKGKDFLVPLYFETIQIIPVSISLVQFLDCRVRKEGDTPALKMESVCTRLMLTETEGGESNVSQADDNVNHDVFISYAHKDPKQAQLLLDEFEKQYPDMEVFFDRQDLKVGGMWQKGLYYSLDTVKCVVALVSPSYLSSVVCQEEFNIAIYRSQNKANVASWVKANKRPNYCSNTASKVALFDFKRMSEIRKKEVYDSYNIKTNSVERKSSFSVPPLDQSENHVVVSVSQNDLSLATSLLYQLEKKSPDIQTSLIVDRTGTDLKCLQTSQKIVVFLSKQYLESPHHLEELFISIIRQRNERGRKVLYLCQASQLADKPSFAHLLPTDINLRDPFWNGMFTESTKTVKLSLRDLQGSFTYRSQDFAAMTKLADDILLEIAGLTQAKPSPIIVNGIQENSAVPLELSQCLVKMTDTPQSFDNSRLPRTADESNDPNKEQAPVPLQSSARQEDAKPDREHAPVTSPNDPPPEDTKSKDPDTAPELTTSPNNPPQESESIPPVSDHSPSKDARTRSEKKSSSCNIL</sequence>
<dbReference type="PANTHER" id="PTHR24020:SF20">
    <property type="entry name" value="PH DOMAIN-CONTAINING PROTEIN"/>
    <property type="match status" value="1"/>
</dbReference>
<organism evidence="8">
    <name type="scientific">Magallana gigas</name>
    <name type="common">Pacific oyster</name>
    <name type="synonym">Crassostrea gigas</name>
    <dbReference type="NCBI Taxonomy" id="29159"/>
    <lineage>
        <taxon>Eukaryota</taxon>
        <taxon>Metazoa</taxon>
        <taxon>Spiralia</taxon>
        <taxon>Lophotrochozoa</taxon>
        <taxon>Mollusca</taxon>
        <taxon>Bivalvia</taxon>
        <taxon>Autobranchia</taxon>
        <taxon>Pteriomorphia</taxon>
        <taxon>Ostreida</taxon>
        <taxon>Ostreoidea</taxon>
        <taxon>Ostreidae</taxon>
        <taxon>Magallana</taxon>
    </lineage>
</organism>
<keyword evidence="3 7" id="KW-0732">Signal</keyword>
<dbReference type="PANTHER" id="PTHR24020">
    <property type="entry name" value="COLLAGEN ALPHA"/>
    <property type="match status" value="1"/>
</dbReference>
<feature type="compositionally biased region" description="Basic and acidic residues" evidence="6">
    <location>
        <begin position="1780"/>
        <end position="1790"/>
    </location>
</feature>
<proteinExistence type="predicted"/>
<feature type="compositionally biased region" description="Polar residues" evidence="6">
    <location>
        <begin position="1836"/>
        <end position="1849"/>
    </location>
</feature>
<accession>K1PKC1</accession>
<dbReference type="CDD" id="cd01450">
    <property type="entry name" value="vWFA_subfamily_ECM"/>
    <property type="match status" value="1"/>
</dbReference>
<evidence type="ECO:0000256" key="7">
    <source>
        <dbReference type="SAM" id="SignalP"/>
    </source>
</evidence>
<dbReference type="SMART" id="SM00327">
    <property type="entry name" value="VWA"/>
    <property type="match status" value="6"/>
</dbReference>
<dbReference type="GO" id="GO:0005576">
    <property type="term" value="C:extracellular region"/>
    <property type="evidence" value="ECO:0007669"/>
    <property type="project" value="UniProtKB-SubCell"/>
</dbReference>
<feature type="compositionally biased region" description="Basic and acidic residues" evidence="6">
    <location>
        <begin position="1858"/>
        <end position="1871"/>
    </location>
</feature>
<comment type="subcellular location">
    <subcellularLocation>
        <location evidence="1">Secreted</location>
    </subcellularLocation>
</comment>
<feature type="signal peptide" evidence="7">
    <location>
        <begin position="1"/>
        <end position="16"/>
    </location>
</feature>
<dbReference type="Gene3D" id="3.40.50.10140">
    <property type="entry name" value="Toll/interleukin-1 receptor homology (TIR) domain"/>
    <property type="match status" value="2"/>
</dbReference>
<evidence type="ECO:0000256" key="6">
    <source>
        <dbReference type="SAM" id="MobiDB-lite"/>
    </source>
</evidence>
<dbReference type="HOGENOM" id="CLU_236296_0_0_1"/>
<dbReference type="PROSITE" id="PS50234">
    <property type="entry name" value="VWFA"/>
    <property type="match status" value="5"/>
</dbReference>
<evidence type="ECO:0000256" key="2">
    <source>
        <dbReference type="ARBA" id="ARBA00022525"/>
    </source>
</evidence>
<feature type="compositionally biased region" description="Basic and acidic residues" evidence="6">
    <location>
        <begin position="1802"/>
        <end position="1813"/>
    </location>
</feature>
<dbReference type="EMBL" id="JH817298">
    <property type="protein sequence ID" value="EKC24482.1"/>
    <property type="molecule type" value="Genomic_DNA"/>
</dbReference>
<dbReference type="InterPro" id="IPR035897">
    <property type="entry name" value="Toll_tir_struct_dom_sf"/>
</dbReference>
<evidence type="ECO:0000256" key="3">
    <source>
        <dbReference type="ARBA" id="ARBA00022729"/>
    </source>
</evidence>
<dbReference type="InterPro" id="IPR036465">
    <property type="entry name" value="vWFA_dom_sf"/>
</dbReference>
<dbReference type="Gene3D" id="3.40.50.410">
    <property type="entry name" value="von Willebrand factor, type A domain"/>
    <property type="match status" value="6"/>
</dbReference>
<evidence type="ECO:0000256" key="5">
    <source>
        <dbReference type="ARBA" id="ARBA00023180"/>
    </source>
</evidence>
<dbReference type="InterPro" id="IPR002035">
    <property type="entry name" value="VWF_A"/>
</dbReference>
<dbReference type="InterPro" id="IPR050525">
    <property type="entry name" value="ECM_Assembly_Org"/>
</dbReference>
<dbReference type="FunFam" id="3.40.50.410:FF:000004">
    <property type="entry name" value="collagen alpha-6(VI) chain"/>
    <property type="match status" value="4"/>
</dbReference>
<keyword evidence="4" id="KW-0677">Repeat</keyword>
<name>K1PKC1_MAGGI</name>
<feature type="region of interest" description="Disordered" evidence="6">
    <location>
        <begin position="1770"/>
        <end position="1877"/>
    </location>
</feature>
<dbReference type="InParanoid" id="K1PKC1"/>
<dbReference type="GO" id="GO:0005581">
    <property type="term" value="C:collagen trimer"/>
    <property type="evidence" value="ECO:0007669"/>
    <property type="project" value="UniProtKB-KW"/>
</dbReference>
<feature type="chain" id="PRO_5043825560" evidence="7">
    <location>
        <begin position="17"/>
        <end position="1877"/>
    </location>
</feature>
<dbReference type="CDD" id="cd01472">
    <property type="entry name" value="vWA_collagen"/>
    <property type="match status" value="1"/>
</dbReference>
<dbReference type="InterPro" id="IPR000157">
    <property type="entry name" value="TIR_dom"/>
</dbReference>
<keyword evidence="2" id="KW-0964">Secreted</keyword>
<keyword evidence="8" id="KW-0176">Collagen</keyword>
<evidence type="ECO:0000256" key="1">
    <source>
        <dbReference type="ARBA" id="ARBA00004613"/>
    </source>
</evidence>
<dbReference type="PROSITE" id="PS50104">
    <property type="entry name" value="TIR"/>
    <property type="match status" value="2"/>
</dbReference>
<dbReference type="SUPFAM" id="SSF53300">
    <property type="entry name" value="vWA-like"/>
    <property type="match status" value="6"/>
</dbReference>
<dbReference type="GO" id="GO:0007165">
    <property type="term" value="P:signal transduction"/>
    <property type="evidence" value="ECO:0007669"/>
    <property type="project" value="InterPro"/>
</dbReference>
<dbReference type="Pfam" id="PF13676">
    <property type="entry name" value="TIR_2"/>
    <property type="match status" value="2"/>
</dbReference>
<evidence type="ECO:0000256" key="4">
    <source>
        <dbReference type="ARBA" id="ARBA00022737"/>
    </source>
</evidence>
<dbReference type="SMART" id="SM00255">
    <property type="entry name" value="TIR"/>
    <property type="match status" value="1"/>
</dbReference>
<protein>
    <submittedName>
        <fullName evidence="8">Collagen alpha-6(VI) chain</fullName>
    </submittedName>
</protein>
<evidence type="ECO:0000313" key="8">
    <source>
        <dbReference type="EMBL" id="EKC24482.1"/>
    </source>
</evidence>